<dbReference type="EnsemblFungi" id="PTTG_26429-t43_1">
    <property type="protein sequence ID" value="PTTG_26429-t43_1-p1"/>
    <property type="gene ID" value="PTTG_26429"/>
</dbReference>
<protein>
    <submittedName>
        <fullName evidence="2 3">Uncharacterized protein</fullName>
    </submittedName>
</protein>
<reference evidence="3" key="4">
    <citation type="submission" date="2025-05" db="UniProtKB">
        <authorList>
            <consortium name="EnsemblFungi"/>
        </authorList>
    </citation>
    <scope>IDENTIFICATION</scope>
    <source>
        <strain evidence="3">isolate 1-1 / race 1 (BBBD)</strain>
    </source>
</reference>
<dbReference type="STRING" id="630390.A0A180GW78"/>
<feature type="compositionally biased region" description="Basic and acidic residues" evidence="1">
    <location>
        <begin position="529"/>
        <end position="538"/>
    </location>
</feature>
<dbReference type="InterPro" id="IPR027417">
    <property type="entry name" value="P-loop_NTPase"/>
</dbReference>
<gene>
    <name evidence="2" type="ORF">PTTG_26429</name>
</gene>
<proteinExistence type="predicted"/>
<dbReference type="Gene3D" id="3.40.50.300">
    <property type="entry name" value="P-loop containing nucleotide triphosphate hydrolases"/>
    <property type="match status" value="1"/>
</dbReference>
<dbReference type="Proteomes" id="UP000005240">
    <property type="component" value="Unassembled WGS sequence"/>
</dbReference>
<keyword evidence="4" id="KW-1185">Reference proteome</keyword>
<dbReference type="VEuPathDB" id="FungiDB:PTTG_26429"/>
<feature type="compositionally biased region" description="Basic and acidic residues" evidence="1">
    <location>
        <begin position="511"/>
        <end position="520"/>
    </location>
</feature>
<dbReference type="OrthoDB" id="107110at2759"/>
<dbReference type="PANTHER" id="PTHR33266">
    <property type="entry name" value="CHROMOSOME 15, WHOLE GENOME SHOTGUN SEQUENCE"/>
    <property type="match status" value="1"/>
</dbReference>
<dbReference type="SUPFAM" id="SSF52540">
    <property type="entry name" value="P-loop containing nucleoside triphosphate hydrolases"/>
    <property type="match status" value="1"/>
</dbReference>
<evidence type="ECO:0000313" key="2">
    <source>
        <dbReference type="EMBL" id="OAV96243.1"/>
    </source>
</evidence>
<accession>A0A180GW78</accession>
<dbReference type="EMBL" id="ADAS02000021">
    <property type="protein sequence ID" value="OAV96243.1"/>
    <property type="molecule type" value="Genomic_DNA"/>
</dbReference>
<reference evidence="3 4" key="3">
    <citation type="journal article" date="2017" name="G3 (Bethesda)">
        <title>Comparative analysis highlights variable genome content of wheat rusts and divergence of the mating loci.</title>
        <authorList>
            <person name="Cuomo C.A."/>
            <person name="Bakkeren G."/>
            <person name="Khalil H.B."/>
            <person name="Panwar V."/>
            <person name="Joly D."/>
            <person name="Linning R."/>
            <person name="Sakthikumar S."/>
            <person name="Song X."/>
            <person name="Adiconis X."/>
            <person name="Fan L."/>
            <person name="Goldberg J.M."/>
            <person name="Levin J.Z."/>
            <person name="Young S."/>
            <person name="Zeng Q."/>
            <person name="Anikster Y."/>
            <person name="Bruce M."/>
            <person name="Wang M."/>
            <person name="Yin C."/>
            <person name="McCallum B."/>
            <person name="Szabo L.J."/>
            <person name="Hulbert S."/>
            <person name="Chen X."/>
            <person name="Fellers J.P."/>
        </authorList>
    </citation>
    <scope>NUCLEOTIDE SEQUENCE</scope>
    <source>
        <strain evidence="3">isolate 1-1 / race 1 (BBBD)</strain>
        <strain evidence="4">Isolate 1-1 / race 1 (BBBD)</strain>
    </source>
</reference>
<evidence type="ECO:0000313" key="4">
    <source>
        <dbReference type="Proteomes" id="UP000005240"/>
    </source>
</evidence>
<name>A0A180GW78_PUCT1</name>
<organism evidence="2">
    <name type="scientific">Puccinia triticina (isolate 1-1 / race 1 (BBBD))</name>
    <name type="common">Brown leaf rust fungus</name>
    <dbReference type="NCBI Taxonomy" id="630390"/>
    <lineage>
        <taxon>Eukaryota</taxon>
        <taxon>Fungi</taxon>
        <taxon>Dikarya</taxon>
        <taxon>Basidiomycota</taxon>
        <taxon>Pucciniomycotina</taxon>
        <taxon>Pucciniomycetes</taxon>
        <taxon>Pucciniales</taxon>
        <taxon>Pucciniaceae</taxon>
        <taxon>Puccinia</taxon>
    </lineage>
</organism>
<reference evidence="2" key="2">
    <citation type="submission" date="2016-05" db="EMBL/GenBank/DDBJ databases">
        <title>Comparative analysis highlights variable genome content of wheat rusts and divergence of the mating loci.</title>
        <authorList>
            <person name="Cuomo C.A."/>
            <person name="Bakkeren G."/>
            <person name="Szabo L."/>
            <person name="Khalil H."/>
            <person name="Joly D."/>
            <person name="Goldberg J."/>
            <person name="Young S."/>
            <person name="Zeng Q."/>
            <person name="Fellers J."/>
        </authorList>
    </citation>
    <scope>NUCLEOTIDE SEQUENCE [LARGE SCALE GENOMIC DNA]</scope>
    <source>
        <strain evidence="2">1-1 BBBD Race 1</strain>
    </source>
</reference>
<dbReference type="PANTHER" id="PTHR33266:SF1">
    <property type="entry name" value="F-BOX DOMAIN-CONTAINING PROTEIN"/>
    <property type="match status" value="1"/>
</dbReference>
<reference evidence="2" key="1">
    <citation type="submission" date="2009-11" db="EMBL/GenBank/DDBJ databases">
        <authorList>
            <consortium name="The Broad Institute Genome Sequencing Platform"/>
            <person name="Ward D."/>
            <person name="Feldgarden M."/>
            <person name="Earl A."/>
            <person name="Young S.K."/>
            <person name="Zeng Q."/>
            <person name="Koehrsen M."/>
            <person name="Alvarado L."/>
            <person name="Berlin A."/>
            <person name="Bochicchio J."/>
            <person name="Borenstein D."/>
            <person name="Chapman S.B."/>
            <person name="Chen Z."/>
            <person name="Engels R."/>
            <person name="Freedman E."/>
            <person name="Gellesch M."/>
            <person name="Goldberg J."/>
            <person name="Griggs A."/>
            <person name="Gujja S."/>
            <person name="Heilman E."/>
            <person name="Heiman D."/>
            <person name="Hepburn T."/>
            <person name="Howarth C."/>
            <person name="Jen D."/>
            <person name="Larson L."/>
            <person name="Lewis B."/>
            <person name="Mehta T."/>
            <person name="Park D."/>
            <person name="Pearson M."/>
            <person name="Roberts A."/>
            <person name="Saif S."/>
            <person name="Shea T."/>
            <person name="Shenoy N."/>
            <person name="Sisk P."/>
            <person name="Stolte C."/>
            <person name="Sykes S."/>
            <person name="Thomson T."/>
            <person name="Walk T."/>
            <person name="White J."/>
            <person name="Yandava C."/>
            <person name="Izard J."/>
            <person name="Baranova O.V."/>
            <person name="Blanton J.M."/>
            <person name="Tanner A.C."/>
            <person name="Dewhirst F.E."/>
            <person name="Haas B."/>
            <person name="Nusbaum C."/>
            <person name="Birren B."/>
        </authorList>
    </citation>
    <scope>NUCLEOTIDE SEQUENCE [LARGE SCALE GENOMIC DNA]</scope>
    <source>
        <strain evidence="2">1-1 BBBD Race 1</strain>
    </source>
</reference>
<dbReference type="AlphaFoldDB" id="A0A180GW78"/>
<evidence type="ECO:0000313" key="3">
    <source>
        <dbReference type="EnsemblFungi" id="PTTG_26429-t43_1-p1"/>
    </source>
</evidence>
<sequence length="742" mass="82670">MPGKLMQLALMRRYPQLYDSEKIDTAAKIRALESPLVVGETILRSIIEPPILALDVVQKGFNSEYVGHDEIVTPTIETLETWTSAWSPDIYFAPYTCIVGPSMMGKSRLLKEIAKEVCVIYICLRPKDSTGEPPRSQLATEMLGTNSSEQYYNALIAAMLHVTSDFFKKKAREKSDRAELLKEWNEHQKSIHSDFYSNVRSKLGELVVAKDSPKGLCDAVGSIHDNDFFEYTKLKVVLAIDEASALLEISPIGEVPRFREFRRSFRNIPKSAGIFAVLVDTNSRVANFLPNTRYDRSPRNIGLRGGQGLLYPPIYKIASFDVMVPSDGRPENWNDLLLPKRLCQYGVPFYSVYLKDAMASKTVVTLAIAVDEMARFALKKLLFCDDTTKTVEITDARALALLGPTIGVPLHGLARLNVELTASHAAHCGYIDPANELQYSFYPSQPIYALAANDYLYQNEDKLVLCIEALARVFSRGCVDTGEAGEYASRIILLCAMNKTVHDLKTLDKARAGTDNKAPDGMDIDSPPDDMKTLDKAPKTSNKAPNIPDSRPVELKEFPGAIPVAKFLETLTGISANTLPLGSIASKQKKRLLEEGMMHWNHFIQRKKTPTTESLMEGLHRGVAMQCQHSQKAFDQVLTIYLKERSRDFLEPKNISFCGVQVKNVQHDTAAQKYQSLMTPENAGIDIPDVNPYLALFFDLNYSPQTVKQAQAGDPEDRVNTYQLPAQGKPDVSPGFPGVLWS</sequence>
<evidence type="ECO:0000256" key="1">
    <source>
        <dbReference type="SAM" id="MobiDB-lite"/>
    </source>
</evidence>
<feature type="region of interest" description="Disordered" evidence="1">
    <location>
        <begin position="511"/>
        <end position="552"/>
    </location>
</feature>